<gene>
    <name evidence="1" type="ORF">V1517DRAFT_310398</name>
</gene>
<reference evidence="2" key="1">
    <citation type="journal article" date="2024" name="Front. Bioeng. Biotechnol.">
        <title>Genome-scale model development and genomic sequencing of the oleaginous clade Lipomyces.</title>
        <authorList>
            <person name="Czajka J.J."/>
            <person name="Han Y."/>
            <person name="Kim J."/>
            <person name="Mondo S.J."/>
            <person name="Hofstad B.A."/>
            <person name="Robles A."/>
            <person name="Haridas S."/>
            <person name="Riley R."/>
            <person name="LaButti K."/>
            <person name="Pangilinan J."/>
            <person name="Andreopoulos W."/>
            <person name="Lipzen A."/>
            <person name="Yan J."/>
            <person name="Wang M."/>
            <person name="Ng V."/>
            <person name="Grigoriev I.V."/>
            <person name="Spatafora J.W."/>
            <person name="Magnuson J.K."/>
            <person name="Baker S.E."/>
            <person name="Pomraning K.R."/>
        </authorList>
    </citation>
    <scope>NUCLEOTIDE SEQUENCE [LARGE SCALE GENOMIC DNA]</scope>
    <source>
        <strain evidence="2">CBS 10300</strain>
    </source>
</reference>
<proteinExistence type="predicted"/>
<dbReference type="Proteomes" id="UP001489719">
    <property type="component" value="Unassembled WGS sequence"/>
</dbReference>
<dbReference type="EMBL" id="MU970160">
    <property type="protein sequence ID" value="KAK9319812.1"/>
    <property type="molecule type" value="Genomic_DNA"/>
</dbReference>
<accession>A0ACC3TG17</accession>
<organism evidence="1 2">
    <name type="scientific">Lipomyces orientalis</name>
    <dbReference type="NCBI Taxonomy" id="1233043"/>
    <lineage>
        <taxon>Eukaryota</taxon>
        <taxon>Fungi</taxon>
        <taxon>Dikarya</taxon>
        <taxon>Ascomycota</taxon>
        <taxon>Saccharomycotina</taxon>
        <taxon>Lipomycetes</taxon>
        <taxon>Lipomycetales</taxon>
        <taxon>Lipomycetaceae</taxon>
        <taxon>Lipomyces</taxon>
    </lineage>
</organism>
<sequence>MHDALIELARRSCREAMISNAELRIASALSLFIVMASKYSATYVMEAYDWIISLSKITNERICRRKCEEKIYYASLRTALDEMFNQVSLIEYGNRRYNRWEPRDTYRIEEGKHVLIEKFKMPFIEKNNRVLSRAGSAPDLMALARVGLMSRVFGILTVLLYEVTITAFVPLVGFIISVYLANRLTAVQEGYAMALVSAVLTTAVISVFPSMSGLVAAVKMMATRKYCNAEELAKKMGLDYEDTVATLLAVDLVNGGISVTGPFNCIIFRGRSLEDGIAMTQPTKMSVYSKLGLDVLTFKRGHRMKVLVCIAGNPFAEGVENEKTYNGKKMIRLKDKLIESYDEINLDGYELYGTASSEDWLVGSEVRSYK</sequence>
<evidence type="ECO:0000313" key="2">
    <source>
        <dbReference type="Proteomes" id="UP001489719"/>
    </source>
</evidence>
<evidence type="ECO:0000313" key="1">
    <source>
        <dbReference type="EMBL" id="KAK9319812.1"/>
    </source>
</evidence>
<keyword evidence="2" id="KW-1185">Reference proteome</keyword>
<comment type="caution">
    <text evidence="1">The sequence shown here is derived from an EMBL/GenBank/DDBJ whole genome shotgun (WGS) entry which is preliminary data.</text>
</comment>
<name>A0ACC3TG17_9ASCO</name>
<protein>
    <submittedName>
        <fullName evidence="1">Uncharacterized protein</fullName>
    </submittedName>
</protein>